<keyword evidence="4" id="KW-0333">Golgi apparatus</keyword>
<gene>
    <name evidence="12" type="ORF">XA68_14367</name>
</gene>
<comment type="caution">
    <text evidence="12">The sequence shown here is derived from an EMBL/GenBank/DDBJ whole genome shotgun (WGS) entry which is preliminary data.</text>
</comment>
<feature type="domain" description="DOP1 N-terminal" evidence="8">
    <location>
        <begin position="37"/>
        <end position="363"/>
    </location>
</feature>
<feature type="region of interest" description="Disordered" evidence="7">
    <location>
        <begin position="366"/>
        <end position="388"/>
    </location>
</feature>
<comment type="similarity">
    <text evidence="6">Belongs to the DOP1 family.</text>
</comment>
<dbReference type="OrthoDB" id="297643at2759"/>
<dbReference type="InterPro" id="IPR056458">
    <property type="entry name" value="TPR_DOP1_M"/>
</dbReference>
<evidence type="ECO:0000259" key="9">
    <source>
        <dbReference type="Pfam" id="PF24597"/>
    </source>
</evidence>
<feature type="region of interest" description="Disordered" evidence="7">
    <location>
        <begin position="1446"/>
        <end position="1474"/>
    </location>
</feature>
<feature type="domain" description="DOP1-like C-terminal" evidence="10">
    <location>
        <begin position="1360"/>
        <end position="1846"/>
    </location>
</feature>
<evidence type="ECO:0000313" key="13">
    <source>
        <dbReference type="Proteomes" id="UP000037136"/>
    </source>
</evidence>
<evidence type="ECO:0000313" key="12">
    <source>
        <dbReference type="EMBL" id="PFH57927.1"/>
    </source>
</evidence>
<protein>
    <submittedName>
        <fullName evidence="12">Uncharacterized protein</fullName>
    </submittedName>
</protein>
<feature type="compositionally biased region" description="Polar residues" evidence="7">
    <location>
        <begin position="1065"/>
        <end position="1076"/>
    </location>
</feature>
<evidence type="ECO:0000259" key="11">
    <source>
        <dbReference type="Pfam" id="PF24601"/>
    </source>
</evidence>
<evidence type="ECO:0000256" key="6">
    <source>
        <dbReference type="ARBA" id="ARBA00046326"/>
    </source>
</evidence>
<dbReference type="GO" id="GO:0015031">
    <property type="term" value="P:protein transport"/>
    <property type="evidence" value="ECO:0007669"/>
    <property type="project" value="UniProtKB-KW"/>
</dbReference>
<keyword evidence="13" id="KW-1185">Reference proteome</keyword>
<evidence type="ECO:0000259" key="8">
    <source>
        <dbReference type="Pfam" id="PF04118"/>
    </source>
</evidence>
<dbReference type="InterPro" id="IPR056459">
    <property type="entry name" value="TPR_DOP1"/>
</dbReference>
<keyword evidence="2" id="KW-0813">Transport</keyword>
<dbReference type="PANTHER" id="PTHR14042">
    <property type="entry name" value="DOPEY-RELATED"/>
    <property type="match status" value="1"/>
</dbReference>
<feature type="region of interest" description="Disordered" evidence="7">
    <location>
        <begin position="1041"/>
        <end position="1080"/>
    </location>
</feature>
<dbReference type="InterPro" id="IPR016024">
    <property type="entry name" value="ARM-type_fold"/>
</dbReference>
<keyword evidence="5" id="KW-0472">Membrane</keyword>
<dbReference type="EMBL" id="LAZP02000349">
    <property type="protein sequence ID" value="PFH57927.1"/>
    <property type="molecule type" value="Genomic_DNA"/>
</dbReference>
<dbReference type="GO" id="GO:0005768">
    <property type="term" value="C:endosome"/>
    <property type="evidence" value="ECO:0007669"/>
    <property type="project" value="TreeGrafter"/>
</dbReference>
<dbReference type="GO" id="GO:0006895">
    <property type="term" value="P:Golgi to endosome transport"/>
    <property type="evidence" value="ECO:0007669"/>
    <property type="project" value="InterPro"/>
</dbReference>
<keyword evidence="3" id="KW-0653">Protein transport</keyword>
<reference evidence="12 13" key="1">
    <citation type="journal article" date="2015" name="BMC Genomics">
        <title>Gene expression during zombie ant biting behavior reflects the complexity underlying fungal parasitic behavioral manipulation.</title>
        <authorList>
            <person name="de Bekker C."/>
            <person name="Ohm R.A."/>
            <person name="Loreto R.G."/>
            <person name="Sebastian A."/>
            <person name="Albert I."/>
            <person name="Merrow M."/>
            <person name="Brachmann A."/>
            <person name="Hughes D.P."/>
        </authorList>
    </citation>
    <scope>NUCLEOTIDE SEQUENCE [LARGE SCALE GENOMIC DNA]</scope>
    <source>
        <strain evidence="12 13">SC16a</strain>
    </source>
</reference>
<evidence type="ECO:0000256" key="7">
    <source>
        <dbReference type="SAM" id="MobiDB-lite"/>
    </source>
</evidence>
<evidence type="ECO:0000256" key="2">
    <source>
        <dbReference type="ARBA" id="ARBA00022448"/>
    </source>
</evidence>
<proteinExistence type="inferred from homology"/>
<feature type="region of interest" description="Disordered" evidence="7">
    <location>
        <begin position="1"/>
        <end position="30"/>
    </location>
</feature>
<feature type="compositionally biased region" description="Polar residues" evidence="7">
    <location>
        <begin position="1041"/>
        <end position="1058"/>
    </location>
</feature>
<evidence type="ECO:0000256" key="3">
    <source>
        <dbReference type="ARBA" id="ARBA00022927"/>
    </source>
</evidence>
<dbReference type="GO" id="GO:0005829">
    <property type="term" value="C:cytosol"/>
    <property type="evidence" value="ECO:0007669"/>
    <property type="project" value="GOC"/>
</dbReference>
<dbReference type="InterPro" id="IPR056457">
    <property type="entry name" value="DOP1_C"/>
</dbReference>
<dbReference type="PANTHER" id="PTHR14042:SF24">
    <property type="entry name" value="PROTEIN DOPEY-1 HOMOLOG"/>
    <property type="match status" value="1"/>
</dbReference>
<dbReference type="SUPFAM" id="SSF48371">
    <property type="entry name" value="ARM repeat"/>
    <property type="match status" value="1"/>
</dbReference>
<feature type="domain" description="DOP1-like middle TPR" evidence="9">
    <location>
        <begin position="393"/>
        <end position="610"/>
    </location>
</feature>
<dbReference type="Pfam" id="PF24601">
    <property type="entry name" value="TPR_DOP1"/>
    <property type="match status" value="1"/>
</dbReference>
<evidence type="ECO:0000256" key="1">
    <source>
        <dbReference type="ARBA" id="ARBA00004395"/>
    </source>
</evidence>
<dbReference type="Proteomes" id="UP000037136">
    <property type="component" value="Unassembled WGS sequence"/>
</dbReference>
<name>A0A2A9PAI5_OPHUN</name>
<accession>A0A2A9PAI5</accession>
<dbReference type="STRING" id="268505.A0A2A9PAI5"/>
<evidence type="ECO:0000256" key="4">
    <source>
        <dbReference type="ARBA" id="ARBA00023034"/>
    </source>
</evidence>
<dbReference type="Pfam" id="PF24597">
    <property type="entry name" value="TPR_DOP1_M"/>
    <property type="match status" value="1"/>
</dbReference>
<feature type="compositionally biased region" description="Polar residues" evidence="7">
    <location>
        <begin position="374"/>
        <end position="388"/>
    </location>
</feature>
<reference evidence="12 13" key="2">
    <citation type="journal article" date="2017" name="Sci. Rep.">
        <title>Ant-infecting Ophiocordyceps genomes reveal a high diversity of potential behavioral manipulation genes and a possible major role for enterotoxins.</title>
        <authorList>
            <person name="de Bekker C."/>
            <person name="Ohm R.A."/>
            <person name="Evans H.C."/>
            <person name="Brachmann A."/>
            <person name="Hughes D.P."/>
        </authorList>
    </citation>
    <scope>NUCLEOTIDE SEQUENCE [LARGE SCALE GENOMIC DNA]</scope>
    <source>
        <strain evidence="12 13">SC16a</strain>
    </source>
</reference>
<dbReference type="Pfam" id="PF24598">
    <property type="entry name" value="DOP1_C"/>
    <property type="match status" value="1"/>
</dbReference>
<dbReference type="Pfam" id="PF04118">
    <property type="entry name" value="Dopey_N"/>
    <property type="match status" value="1"/>
</dbReference>
<dbReference type="InterPro" id="IPR007249">
    <property type="entry name" value="DOP1_N"/>
</dbReference>
<evidence type="ECO:0000256" key="5">
    <source>
        <dbReference type="ARBA" id="ARBA00023136"/>
    </source>
</evidence>
<sequence>MALEQASGVYSASPESSGRESPVPRGWRNQDELPIKDKAYRKYASAVEKVLSQFETALEEWADYISFLNRLLKSLQARPASITTIPAKAIVAKRLSQCLNPALPSGVHQKALEVYSYVFSVIGKEGLSRHLSLYLPGLAPTLSFASLSVRAPFLDLLETHVLRADPRSLRPAIKSIILALLPGLEDETSEDFDRTLSLVTSFKKAIRPPESEQIDQHHSSGDSFFWQCFFLASITGHSRRSGALAYLNHNLPVLAPVSSSSPPVATSQEDDADESCKTALVVTSPEPGLLVRCFASGLADDQLLIQRGFLDLLVSHLPLNSSVLQSRVKSADLKLLVEAAAGVVTRRDMSLNRRLWAWLLGPEPTGNEGESVGDPTTPSREQQQPSLSPRTNYFEEFGLQPLTRALLDMIRGASSGTATERARPYRICLSLMDKWEIGGLVVPEVFLPVVESVRQYHSRAPAKADFAEVLRSASVFFDGIESGLIFSEMFRLLAQALGVESISMGERMDKISLVGFIVANFNVREEEMVTIHGPLTCLAALSMLEHLQARAAKSGLAGAEVVKLSEQALNVIVSLVELVPDRAFPAARPEAVTSSFASNADIVKRVRAFYLDHHGNLDSSPPPIEAIECGELLLQKAVKYTGDNDDDLGSNEDLGLRVRIYTLMLLKTPTSYKLDVERSMSHLKAQLQQTCPLPFSHLSSVLHLATQLYSADRIDATQLSEMVGPLVYHAWSYLAASDPKYHVETVRCLWQLQTALTPWNREIEAALCGILLDCQSRFAEAARTFGVLWSHTLQDTAGDRRGPRTPMQEYRPTLRLSGMEHYPVMLTQPLFLVLDALLDERTQAYIVVKSWLNNTIGIDRLFLLFVTKLSEMSFLSFIASDGSKTGADPIMFSRDDDLDLCLYYLRALRLVLRCTGDAPRSVLASRYLFFGGGQTQIRGSAEEGEMTLQDYFIRVCAECVTGEVVSGADQELVEQISQLRRYALIILDEFLSSRHGLSIVPHQLDKILMDRLAKSIDTPDPYLQVLLLDVILDTLKLQETTQGGRPTTATSERMSSMTDRARAGRTSTSMSESSPAGPQMPPQLLKCLQAGLSCPSSHSVLDSWISFLGDCLPFFSHSIFQVLVPLVETLCRQIGATLSNLRNTFQAGPQPSRSGAGGAPESALFYLLNGLERVLALAHDQLLTEETRARLLKGPEQTQSLLGSMVSGVFQSESAQSRSATANDRLTVHLAFQDTMRTCYKIWSWGQGEEGRKQEPSSLASFNYTSLRMRNRARRLLEHLFAAETLECLETVIGIWRSAAGSAEGGQVLNFLSALDACRPRHCVPALFNSIYSRTNPGALDPSRKSAMTISLQDLDLVVFLVEYARSLEDDAMDEIWADCMTFLRDLLGNPFPHRRTLPSLLEFAGILGEKVDKTNFGEQRRMRRELSDLFLRLLAALFTTRPMTFAEPNGPAAERSTGSNRRRTLSSGGGGGDGSDHVVRVLASIVPKLPQILLENDRVVSAATTISTNVIGPALRSRAFPDTFSPDLIRLLLELSRLHNGQKAWKKDVGEAFNDGRFFGTRPEVVEADWLPLLRQWAVADKERMGEIVGRISAPTTAGIVFGVGATSARLEADRRTQLNLRRMATLVLASADDGFVADLPVVLDKLVELLAATPTSSPSSTTRADVFQVVRALVLKTNPVHLAALWPVVNGEMHAAMSSVVDAPDDHSMASETYAPSAVVEACKLLDVLVCVAPDDFQLHEWLFVTDTIDAVYRPSAYRPVALVDELADELGGVGGGGGGGEAATTTTVSWGGQDDDVDAGPRRPLLLPLAGGDVPERKDDLVATVLRPFFAQLTIFAFESTYAMGVLDREACIGGLLRDLFDERSMVRAM</sequence>
<comment type="subcellular location">
    <subcellularLocation>
        <location evidence="1">Golgi apparatus membrane</location>
        <topology evidence="1">Peripheral membrane protein</topology>
    </subcellularLocation>
</comment>
<feature type="region of interest" description="Disordered" evidence="7">
    <location>
        <begin position="1777"/>
        <end position="1802"/>
    </location>
</feature>
<dbReference type="InterPro" id="IPR040314">
    <property type="entry name" value="DOP1"/>
</dbReference>
<evidence type="ECO:0000259" key="10">
    <source>
        <dbReference type="Pfam" id="PF24598"/>
    </source>
</evidence>
<organism evidence="12 13">
    <name type="scientific">Ophiocordyceps unilateralis</name>
    <name type="common">Zombie-ant fungus</name>
    <name type="synonym">Torrubia unilateralis</name>
    <dbReference type="NCBI Taxonomy" id="268505"/>
    <lineage>
        <taxon>Eukaryota</taxon>
        <taxon>Fungi</taxon>
        <taxon>Dikarya</taxon>
        <taxon>Ascomycota</taxon>
        <taxon>Pezizomycotina</taxon>
        <taxon>Sordariomycetes</taxon>
        <taxon>Hypocreomycetidae</taxon>
        <taxon>Hypocreales</taxon>
        <taxon>Ophiocordycipitaceae</taxon>
        <taxon>Ophiocordyceps</taxon>
    </lineage>
</organism>
<feature type="domain" description="DOP1-like TPR" evidence="11">
    <location>
        <begin position="1022"/>
        <end position="1174"/>
    </location>
</feature>
<dbReference type="GO" id="GO:0005802">
    <property type="term" value="C:trans-Golgi network"/>
    <property type="evidence" value="ECO:0007669"/>
    <property type="project" value="TreeGrafter"/>
</dbReference>
<dbReference type="GO" id="GO:0000139">
    <property type="term" value="C:Golgi membrane"/>
    <property type="evidence" value="ECO:0007669"/>
    <property type="project" value="UniProtKB-SubCell"/>
</dbReference>